<dbReference type="SUPFAM" id="SSF50630">
    <property type="entry name" value="Acid proteases"/>
    <property type="match status" value="1"/>
</dbReference>
<evidence type="ECO:0000313" key="2">
    <source>
        <dbReference type="Proteomes" id="UP000675881"/>
    </source>
</evidence>
<name>A0A7R8HBG4_LEPSM</name>
<organism evidence="1 2">
    <name type="scientific">Lepeophtheirus salmonis</name>
    <name type="common">Salmon louse</name>
    <name type="synonym">Caligus salmonis</name>
    <dbReference type="NCBI Taxonomy" id="72036"/>
    <lineage>
        <taxon>Eukaryota</taxon>
        <taxon>Metazoa</taxon>
        <taxon>Ecdysozoa</taxon>
        <taxon>Arthropoda</taxon>
        <taxon>Crustacea</taxon>
        <taxon>Multicrustacea</taxon>
        <taxon>Hexanauplia</taxon>
        <taxon>Copepoda</taxon>
        <taxon>Siphonostomatoida</taxon>
        <taxon>Caligidae</taxon>
        <taxon>Lepeophtheirus</taxon>
    </lineage>
</organism>
<dbReference type="InterPro" id="IPR021109">
    <property type="entry name" value="Peptidase_aspartic_dom_sf"/>
</dbReference>
<reference evidence="1" key="1">
    <citation type="submission" date="2021-02" db="EMBL/GenBank/DDBJ databases">
        <authorList>
            <person name="Bekaert M."/>
        </authorList>
    </citation>
    <scope>NUCLEOTIDE SEQUENCE</scope>
    <source>
        <strain evidence="1">IoA-00</strain>
    </source>
</reference>
<evidence type="ECO:0000313" key="1">
    <source>
        <dbReference type="EMBL" id="CAF2980929.1"/>
    </source>
</evidence>
<accession>A0A7R8HBG4</accession>
<proteinExistence type="predicted"/>
<dbReference type="Proteomes" id="UP000675881">
    <property type="component" value="Chromosome 6"/>
</dbReference>
<keyword evidence="2" id="KW-1185">Reference proteome</keyword>
<dbReference type="EMBL" id="HG994585">
    <property type="protein sequence ID" value="CAF2980929.1"/>
    <property type="molecule type" value="Genomic_DNA"/>
</dbReference>
<protein>
    <submittedName>
        <fullName evidence="1">(salmon louse) hypothetical protein</fullName>
    </submittedName>
</protein>
<sequence>MSEVVGVARGLHANTRTNVNDECNLYGLERGAHSTLLSRPGKRKRAVVSTTTVPIRESGALIPTIKILINAKKVLGLLDTGSPAVKSFSGKIVICNGATQVPIELNGVETKVEYLVGSKKIPGVDVIIGMDVLREDRVVMNRGVVPLSAVEQHVEKASLNIIGRNFSGAFNGKKCAIKWD</sequence>
<gene>
    <name evidence="1" type="ORF">LSAA_11918</name>
</gene>
<dbReference type="AlphaFoldDB" id="A0A7R8HBG4"/>